<evidence type="ECO:0000313" key="2">
    <source>
        <dbReference type="EMBL" id="QRO76817.1"/>
    </source>
</evidence>
<organism evidence="2 3">
    <name type="scientific">Burkholderia dolosa</name>
    <dbReference type="NCBI Taxonomy" id="152500"/>
    <lineage>
        <taxon>Bacteria</taxon>
        <taxon>Pseudomonadati</taxon>
        <taxon>Pseudomonadota</taxon>
        <taxon>Betaproteobacteria</taxon>
        <taxon>Burkholderiales</taxon>
        <taxon>Burkholderiaceae</taxon>
        <taxon>Burkholderia</taxon>
        <taxon>Burkholderia cepacia complex</taxon>
    </lineage>
</organism>
<feature type="transmembrane region" description="Helical" evidence="1">
    <location>
        <begin position="31"/>
        <end position="46"/>
    </location>
</feature>
<name>A0A892I627_9BURK</name>
<keyword evidence="1" id="KW-0472">Membrane</keyword>
<protein>
    <submittedName>
        <fullName evidence="2">Uncharacterized protein</fullName>
    </submittedName>
</protein>
<reference evidence="2 3" key="1">
    <citation type="submission" date="2021-02" db="EMBL/GenBank/DDBJ databases">
        <title>FDA dAtabase for Regulatory Grade micrObial Sequences (FDA-ARGOS): Supporting development and validation of Infectious Disease Dx tests.</title>
        <authorList>
            <person name="Minogue T."/>
            <person name="Wolcott M."/>
            <person name="Wasieloski L."/>
            <person name="Aguilar W."/>
            <person name="Moore D."/>
            <person name="Jaissle J."/>
            <person name="Tallon L."/>
            <person name="Sadzewicz L."/>
            <person name="Zhao X."/>
            <person name="Boylan J."/>
            <person name="Ott S."/>
            <person name="Bowen H."/>
            <person name="Vavikolanu K."/>
            <person name="Mehta A."/>
            <person name="Aluvathingal J."/>
            <person name="Nadendla S."/>
            <person name="Yan Y."/>
            <person name="Sichtig H."/>
        </authorList>
    </citation>
    <scope>NUCLEOTIDE SEQUENCE [LARGE SCALE GENOMIC DNA]</scope>
    <source>
        <strain evidence="2 3">FDAARGOS_1272</strain>
    </source>
</reference>
<dbReference type="RefSeq" id="WP_035972561.1">
    <property type="nucleotide sequence ID" value="NZ_CABVPR010000091.1"/>
</dbReference>
<dbReference type="Proteomes" id="UP000625568">
    <property type="component" value="Chromosome 1"/>
</dbReference>
<dbReference type="AlphaFoldDB" id="A0A892I627"/>
<evidence type="ECO:0000313" key="3">
    <source>
        <dbReference type="Proteomes" id="UP000625568"/>
    </source>
</evidence>
<proteinExistence type="predicted"/>
<dbReference type="GeneID" id="93127573"/>
<accession>A0A892I627</accession>
<evidence type="ECO:0000256" key="1">
    <source>
        <dbReference type="SAM" id="Phobius"/>
    </source>
</evidence>
<dbReference type="EMBL" id="CP069482">
    <property type="protein sequence ID" value="QRO76817.1"/>
    <property type="molecule type" value="Genomic_DNA"/>
</dbReference>
<sequence>MKWLADKAALLASAVVLAGLAWAVLHFAGQWYFAVGATLAVVLLFVENHKLKKRLRELDDKPRGR</sequence>
<keyword evidence="3" id="KW-1185">Reference proteome</keyword>
<keyword evidence="1" id="KW-1133">Transmembrane helix</keyword>
<keyword evidence="1" id="KW-0812">Transmembrane</keyword>
<gene>
    <name evidence="2" type="ORF">I6K02_13030</name>
</gene>